<dbReference type="RefSeq" id="WP_036658092.1">
    <property type="nucleotide sequence ID" value="NZ_JAQEXX010000001.1"/>
</dbReference>
<dbReference type="EMBL" id="QSUP01000023">
    <property type="protein sequence ID" value="RGN48553.1"/>
    <property type="molecule type" value="Genomic_DNA"/>
</dbReference>
<dbReference type="Proteomes" id="UP000261088">
    <property type="component" value="Unassembled WGS sequence"/>
</dbReference>
<feature type="transmembrane region" description="Helical" evidence="1">
    <location>
        <begin position="34"/>
        <end position="50"/>
    </location>
</feature>
<feature type="transmembrane region" description="Helical" evidence="1">
    <location>
        <begin position="7"/>
        <end position="28"/>
    </location>
</feature>
<evidence type="ECO:0000313" key="3">
    <source>
        <dbReference type="Proteomes" id="UP000261088"/>
    </source>
</evidence>
<accession>A0AB37LQJ0</accession>
<evidence type="ECO:0000256" key="1">
    <source>
        <dbReference type="SAM" id="Phobius"/>
    </source>
</evidence>
<keyword evidence="1" id="KW-0812">Transmembrane</keyword>
<name>A0AB37LQJ0_9BACT</name>
<protein>
    <submittedName>
        <fullName evidence="2">Uncharacterized protein</fullName>
    </submittedName>
</protein>
<organism evidence="2 3">
    <name type="scientific">Parabacteroides merdae</name>
    <dbReference type="NCBI Taxonomy" id="46503"/>
    <lineage>
        <taxon>Bacteria</taxon>
        <taxon>Pseudomonadati</taxon>
        <taxon>Bacteroidota</taxon>
        <taxon>Bacteroidia</taxon>
        <taxon>Bacteroidales</taxon>
        <taxon>Tannerellaceae</taxon>
        <taxon>Parabacteroides</taxon>
    </lineage>
</organism>
<comment type="caution">
    <text evidence="2">The sequence shown here is derived from an EMBL/GenBank/DDBJ whole genome shotgun (WGS) entry which is preliminary data.</text>
</comment>
<keyword evidence="1" id="KW-1133">Transmembrane helix</keyword>
<keyword evidence="1" id="KW-0472">Membrane</keyword>
<evidence type="ECO:0000313" key="2">
    <source>
        <dbReference type="EMBL" id="RGN48553.1"/>
    </source>
</evidence>
<reference evidence="2 3" key="1">
    <citation type="submission" date="2018-08" db="EMBL/GenBank/DDBJ databases">
        <title>A genome reference for cultivated species of the human gut microbiota.</title>
        <authorList>
            <person name="Zou Y."/>
            <person name="Xue W."/>
            <person name="Luo G."/>
        </authorList>
    </citation>
    <scope>NUCLEOTIDE SEQUENCE [LARGE SCALE GENOMIC DNA]</scope>
    <source>
        <strain evidence="2 3">OM05-11AA</strain>
    </source>
</reference>
<feature type="transmembrane region" description="Helical" evidence="1">
    <location>
        <begin position="80"/>
        <end position="99"/>
    </location>
</feature>
<dbReference type="AlphaFoldDB" id="A0AB37LQJ0"/>
<gene>
    <name evidence="2" type="ORF">DXB61_15050</name>
</gene>
<sequence length="102" mass="11955">MKIRYTIYSKILISIFAFVAIFILRFGLKYNFEPIGMLLFPSLLLFLYNRNGLKNDIIFSLIATIIVFTFWGHFNYIDIILSFLGGLIAFLCLTIIRFISKR</sequence>
<proteinExistence type="predicted"/>
<feature type="transmembrane region" description="Helical" evidence="1">
    <location>
        <begin position="57"/>
        <end position="74"/>
    </location>
</feature>